<feature type="region of interest" description="Disordered" evidence="1">
    <location>
        <begin position="195"/>
        <end position="214"/>
    </location>
</feature>
<dbReference type="EMBL" id="MU004231">
    <property type="protein sequence ID" value="KAF2673979.1"/>
    <property type="molecule type" value="Genomic_DNA"/>
</dbReference>
<evidence type="ECO:0000256" key="1">
    <source>
        <dbReference type="SAM" id="MobiDB-lite"/>
    </source>
</evidence>
<evidence type="ECO:0000313" key="2">
    <source>
        <dbReference type="EMBL" id="KAF2673979.1"/>
    </source>
</evidence>
<name>A0A6A6UNW3_9PEZI</name>
<dbReference type="OrthoDB" id="5389296at2759"/>
<reference evidence="2" key="1">
    <citation type="journal article" date="2020" name="Stud. Mycol.">
        <title>101 Dothideomycetes genomes: a test case for predicting lifestyles and emergence of pathogens.</title>
        <authorList>
            <person name="Haridas S."/>
            <person name="Albert R."/>
            <person name="Binder M."/>
            <person name="Bloem J."/>
            <person name="Labutti K."/>
            <person name="Salamov A."/>
            <person name="Andreopoulos B."/>
            <person name="Baker S."/>
            <person name="Barry K."/>
            <person name="Bills G."/>
            <person name="Bluhm B."/>
            <person name="Cannon C."/>
            <person name="Castanera R."/>
            <person name="Culley D."/>
            <person name="Daum C."/>
            <person name="Ezra D."/>
            <person name="Gonzalez J."/>
            <person name="Henrissat B."/>
            <person name="Kuo A."/>
            <person name="Liang C."/>
            <person name="Lipzen A."/>
            <person name="Lutzoni F."/>
            <person name="Magnuson J."/>
            <person name="Mondo S."/>
            <person name="Nolan M."/>
            <person name="Ohm R."/>
            <person name="Pangilinan J."/>
            <person name="Park H.-J."/>
            <person name="Ramirez L."/>
            <person name="Alfaro M."/>
            <person name="Sun H."/>
            <person name="Tritt A."/>
            <person name="Yoshinaga Y."/>
            <person name="Zwiers L.-H."/>
            <person name="Turgeon B."/>
            <person name="Goodwin S."/>
            <person name="Spatafora J."/>
            <person name="Crous P."/>
            <person name="Grigoriev I."/>
        </authorList>
    </citation>
    <scope>NUCLEOTIDE SEQUENCE</scope>
    <source>
        <strain evidence="2">CBS 115976</strain>
    </source>
</reference>
<feature type="compositionally biased region" description="Polar residues" evidence="1">
    <location>
        <begin position="22"/>
        <end position="42"/>
    </location>
</feature>
<dbReference type="AlphaFoldDB" id="A0A6A6UNW3"/>
<feature type="region of interest" description="Disordered" evidence="1">
    <location>
        <begin position="158"/>
        <end position="182"/>
    </location>
</feature>
<evidence type="ECO:0000313" key="3">
    <source>
        <dbReference type="Proteomes" id="UP000799302"/>
    </source>
</evidence>
<feature type="region of interest" description="Disordered" evidence="1">
    <location>
        <begin position="1"/>
        <end position="94"/>
    </location>
</feature>
<gene>
    <name evidence="2" type="ORF">BT63DRAFT_172621</name>
</gene>
<feature type="compositionally biased region" description="Polar residues" evidence="1">
    <location>
        <begin position="63"/>
        <end position="75"/>
    </location>
</feature>
<feature type="compositionally biased region" description="Basic and acidic residues" evidence="1">
    <location>
        <begin position="47"/>
        <end position="59"/>
    </location>
</feature>
<dbReference type="Proteomes" id="UP000799302">
    <property type="component" value="Unassembled WGS sequence"/>
</dbReference>
<sequence length="336" mass="37497">MAPPVTPNPRRFLLNNRENGRPKSTQRTPFQPSALRNATPATPIQPRTEESIRTQDQTRLKQFAQTPKFVSQATRTAEKAQSHTIKPPPALQRLESLDSDGDAIQELSQDQTSDPLLESHRADGHEEEMLFDIYQPTNHLPPQSDSPVAKRRRISHDSIEPMQIEGRTTSPPSSPPLLGGLNSVKRFLPRTTINSTVDSTPISHRPSFVLPATSPDTKDVDPLPSHFSPHRKSQHLIQGGLADTMRAHIIDLTAGSAHSHSHRPSTWKFHVSEANALPSMALVKGTMENGREEHLLLASQGYLVKSGDTISVKGINWEVELQDRKWIVCIDWKVER</sequence>
<organism evidence="2 3">
    <name type="scientific">Microthyrium microscopicum</name>
    <dbReference type="NCBI Taxonomy" id="703497"/>
    <lineage>
        <taxon>Eukaryota</taxon>
        <taxon>Fungi</taxon>
        <taxon>Dikarya</taxon>
        <taxon>Ascomycota</taxon>
        <taxon>Pezizomycotina</taxon>
        <taxon>Dothideomycetes</taxon>
        <taxon>Dothideomycetes incertae sedis</taxon>
        <taxon>Microthyriales</taxon>
        <taxon>Microthyriaceae</taxon>
        <taxon>Microthyrium</taxon>
    </lineage>
</organism>
<keyword evidence="3" id="KW-1185">Reference proteome</keyword>
<proteinExistence type="predicted"/>
<accession>A0A6A6UNW3</accession>
<protein>
    <submittedName>
        <fullName evidence="2">Uncharacterized protein</fullName>
    </submittedName>
</protein>